<protein>
    <recommendedName>
        <fullName evidence="5">Transmembrane protein</fullName>
    </recommendedName>
</protein>
<dbReference type="InterPro" id="IPR022127">
    <property type="entry name" value="STIMATE/YPL162C"/>
</dbReference>
<keyword evidence="2" id="KW-0812">Transmembrane</keyword>
<dbReference type="EMBL" id="CCKQ01015930">
    <property type="protein sequence ID" value="CDW87782.1"/>
    <property type="molecule type" value="Genomic_DNA"/>
</dbReference>
<feature type="compositionally biased region" description="Polar residues" evidence="1">
    <location>
        <begin position="286"/>
        <end position="299"/>
    </location>
</feature>
<dbReference type="Pfam" id="PF12400">
    <property type="entry name" value="STIMATE"/>
    <property type="match status" value="1"/>
</dbReference>
<dbReference type="OrthoDB" id="431202at2759"/>
<feature type="transmembrane region" description="Helical" evidence="2">
    <location>
        <begin position="17"/>
        <end position="43"/>
    </location>
</feature>
<dbReference type="PANTHER" id="PTHR31735:SF1">
    <property type="entry name" value="VACUOLAR MEMBRANE PROTEIN YPL162C"/>
    <property type="match status" value="1"/>
</dbReference>
<name>A0A078B3H4_STYLE</name>
<feature type="transmembrane region" description="Helical" evidence="2">
    <location>
        <begin position="92"/>
        <end position="114"/>
    </location>
</feature>
<feature type="region of interest" description="Disordered" evidence="1">
    <location>
        <begin position="259"/>
        <end position="323"/>
    </location>
</feature>
<gene>
    <name evidence="3" type="primary">Contig16722.g17816</name>
    <name evidence="3" type="ORF">STYLEM_16894</name>
</gene>
<dbReference type="InParanoid" id="A0A078B3H4"/>
<keyword evidence="4" id="KW-1185">Reference proteome</keyword>
<accession>A0A078B3H4</accession>
<organism evidence="3 4">
    <name type="scientific">Stylonychia lemnae</name>
    <name type="common">Ciliate</name>
    <dbReference type="NCBI Taxonomy" id="5949"/>
    <lineage>
        <taxon>Eukaryota</taxon>
        <taxon>Sar</taxon>
        <taxon>Alveolata</taxon>
        <taxon>Ciliophora</taxon>
        <taxon>Intramacronucleata</taxon>
        <taxon>Spirotrichea</taxon>
        <taxon>Stichotrichia</taxon>
        <taxon>Sporadotrichida</taxon>
        <taxon>Oxytrichidae</taxon>
        <taxon>Stylonychinae</taxon>
        <taxon>Stylonychia</taxon>
    </lineage>
</organism>
<dbReference type="PANTHER" id="PTHR31735">
    <property type="entry name" value="VACUOLAR MEMBRANE PROTEIN YPL162C"/>
    <property type="match status" value="1"/>
</dbReference>
<evidence type="ECO:0000313" key="4">
    <source>
        <dbReference type="Proteomes" id="UP000039865"/>
    </source>
</evidence>
<dbReference type="AlphaFoldDB" id="A0A078B3H4"/>
<dbReference type="Proteomes" id="UP000039865">
    <property type="component" value="Unassembled WGS sequence"/>
</dbReference>
<sequence>MVQIQLDQCELFGEFGVIIQIILGVSSILSLLGINHAFILYIVKRLFEFPRRTWKIFFLDISKQGFSAFLAHCLNLFLAVVLQQLAKRGDGCIWYFVNLSMDTTFGIFLCWAFHKVIDRVAVLKSGVYYNENDPQEDDYIDYRIWVVKILLFVFQLYYSEQLELLGEYALADFKDNPKLELVFVMIILPVTLNSIQYWIQDNFLMGNKYIEERKERLLQLEQFKIVENDFVMIDPQMEKRPSRLIRQIEEGIYNIKPEDYNEDGELRSPSQVRDEDGDIVPFKHNQVMSDQDYQSLNNEIRQERYSFEKNEKQMKDDQTDRQH</sequence>
<evidence type="ECO:0000313" key="3">
    <source>
        <dbReference type="EMBL" id="CDW87782.1"/>
    </source>
</evidence>
<evidence type="ECO:0000256" key="1">
    <source>
        <dbReference type="SAM" id="MobiDB-lite"/>
    </source>
</evidence>
<proteinExistence type="predicted"/>
<feature type="compositionally biased region" description="Basic and acidic residues" evidence="1">
    <location>
        <begin position="300"/>
        <end position="323"/>
    </location>
</feature>
<keyword evidence="2" id="KW-0472">Membrane</keyword>
<dbReference type="GO" id="GO:0016020">
    <property type="term" value="C:membrane"/>
    <property type="evidence" value="ECO:0007669"/>
    <property type="project" value="TreeGrafter"/>
</dbReference>
<keyword evidence="2" id="KW-1133">Transmembrane helix</keyword>
<reference evidence="3 4" key="1">
    <citation type="submission" date="2014-06" db="EMBL/GenBank/DDBJ databases">
        <authorList>
            <person name="Swart Estienne"/>
        </authorList>
    </citation>
    <scope>NUCLEOTIDE SEQUENCE [LARGE SCALE GENOMIC DNA]</scope>
    <source>
        <strain evidence="3 4">130c</strain>
    </source>
</reference>
<feature type="transmembrane region" description="Helical" evidence="2">
    <location>
        <begin position="179"/>
        <end position="199"/>
    </location>
</feature>
<evidence type="ECO:0008006" key="5">
    <source>
        <dbReference type="Google" id="ProtNLM"/>
    </source>
</evidence>
<feature type="transmembrane region" description="Helical" evidence="2">
    <location>
        <begin position="64"/>
        <end position="86"/>
    </location>
</feature>
<dbReference type="OMA" id="PCAINVI"/>
<evidence type="ECO:0000256" key="2">
    <source>
        <dbReference type="SAM" id="Phobius"/>
    </source>
</evidence>